<dbReference type="EMBL" id="GU474843">
    <property type="protein sequence ID" value="ADI16651.1"/>
    <property type="molecule type" value="Genomic_DNA"/>
</dbReference>
<proteinExistence type="predicted"/>
<dbReference type="Gene3D" id="3.40.1190.20">
    <property type="match status" value="1"/>
</dbReference>
<feature type="domain" description="Carbohydrate kinase PfkB" evidence="1">
    <location>
        <begin position="3"/>
        <end position="284"/>
    </location>
</feature>
<name>E0XQG0_9RHOB</name>
<protein>
    <recommendedName>
        <fullName evidence="1">Carbohydrate kinase PfkB domain-containing protein</fullName>
    </recommendedName>
</protein>
<dbReference type="Pfam" id="PF00294">
    <property type="entry name" value="PfkB"/>
    <property type="match status" value="1"/>
</dbReference>
<evidence type="ECO:0000259" key="1">
    <source>
        <dbReference type="Pfam" id="PF00294"/>
    </source>
</evidence>
<accession>E0XQG0</accession>
<dbReference type="SUPFAM" id="SSF53613">
    <property type="entry name" value="Ribokinase-like"/>
    <property type="match status" value="1"/>
</dbReference>
<dbReference type="AlphaFoldDB" id="E0XQG0"/>
<evidence type="ECO:0000313" key="2">
    <source>
        <dbReference type="EMBL" id="ADI16651.1"/>
    </source>
</evidence>
<dbReference type="PANTHER" id="PTHR47098">
    <property type="entry name" value="PROTEIN MAK32"/>
    <property type="match status" value="1"/>
</dbReference>
<sequence length="307" mass="32267">MSVLIVGSIAYDSVESPAGSVDRALGGSATYGGLSCRIIQSLHGSSTAGLVGVVGEDFASGDRALLASAGLNLEGLEVAAGETFRWEGAYRGAMAEAETRATHLNVFEHFQPSVPEGLRKPTVLFCANLHPDLQRSVIDQTKPQRLTMLDSMNLWITIAKPSLLEVMGAVDLIIINDGEARMLTDDDNLIRAMHTLSEQTSTSTLIVKRGEHGVVVLHDGALLALPAVPTSAVVDPTGCGDTFAGALAAHLSMGSGAVSLNELREGLMCATVMASFTLEAFGTEALNGVEKEGYLQRLGDYKAMLGH</sequence>
<dbReference type="GO" id="GO:0003824">
    <property type="term" value="F:catalytic activity"/>
    <property type="evidence" value="ECO:0007669"/>
    <property type="project" value="UniProtKB-ARBA"/>
</dbReference>
<dbReference type="InterPro" id="IPR029056">
    <property type="entry name" value="Ribokinase-like"/>
</dbReference>
<dbReference type="InterPro" id="IPR011611">
    <property type="entry name" value="PfkB_dom"/>
</dbReference>
<organism evidence="2">
    <name type="scientific">uncultured Rhodobacterales bacterium HF0010_04M21</name>
    <dbReference type="NCBI Taxonomy" id="710782"/>
    <lineage>
        <taxon>Bacteria</taxon>
        <taxon>Pseudomonadati</taxon>
        <taxon>Pseudomonadota</taxon>
        <taxon>Alphaproteobacteria</taxon>
        <taxon>Rhodobacterales</taxon>
        <taxon>environmental samples</taxon>
    </lineage>
</organism>
<dbReference type="PANTHER" id="PTHR47098:SF2">
    <property type="entry name" value="PROTEIN MAK32"/>
    <property type="match status" value="1"/>
</dbReference>
<reference evidence="2" key="1">
    <citation type="journal article" date="2011" name="Environ. Microbiol.">
        <title>Time-series analyses of Monterey Bay coastal microbial picoplankton using a 'genome proxy' microarray.</title>
        <authorList>
            <person name="Rich V.I."/>
            <person name="Pham V.D."/>
            <person name="Eppley J."/>
            <person name="Shi Y."/>
            <person name="DeLong E.F."/>
        </authorList>
    </citation>
    <scope>NUCLEOTIDE SEQUENCE</scope>
</reference>